<dbReference type="InterPro" id="IPR036236">
    <property type="entry name" value="Znf_C2H2_sf"/>
</dbReference>
<dbReference type="Pfam" id="PF00096">
    <property type="entry name" value="zf-C2H2"/>
    <property type="match status" value="3"/>
</dbReference>
<organism evidence="10 11">
    <name type="scientific">Portunus trituberculatus</name>
    <name type="common">Swimming crab</name>
    <name type="synonym">Neptunus trituberculatus</name>
    <dbReference type="NCBI Taxonomy" id="210409"/>
    <lineage>
        <taxon>Eukaryota</taxon>
        <taxon>Metazoa</taxon>
        <taxon>Ecdysozoa</taxon>
        <taxon>Arthropoda</taxon>
        <taxon>Crustacea</taxon>
        <taxon>Multicrustacea</taxon>
        <taxon>Malacostraca</taxon>
        <taxon>Eumalacostraca</taxon>
        <taxon>Eucarida</taxon>
        <taxon>Decapoda</taxon>
        <taxon>Pleocyemata</taxon>
        <taxon>Brachyura</taxon>
        <taxon>Eubrachyura</taxon>
        <taxon>Portunoidea</taxon>
        <taxon>Portunidae</taxon>
        <taxon>Portuninae</taxon>
        <taxon>Portunus</taxon>
    </lineage>
</organism>
<feature type="domain" description="C2H2-type" evidence="9">
    <location>
        <begin position="164"/>
        <end position="191"/>
    </location>
</feature>
<evidence type="ECO:0000256" key="7">
    <source>
        <dbReference type="PROSITE-ProRule" id="PRU00042"/>
    </source>
</evidence>
<evidence type="ECO:0000313" key="10">
    <source>
        <dbReference type="EMBL" id="MPC19496.1"/>
    </source>
</evidence>
<keyword evidence="3" id="KW-0677">Repeat</keyword>
<proteinExistence type="predicted"/>
<evidence type="ECO:0000259" key="9">
    <source>
        <dbReference type="PROSITE" id="PS50157"/>
    </source>
</evidence>
<dbReference type="FunFam" id="3.30.160.60:FF:000145">
    <property type="entry name" value="Zinc finger protein 574"/>
    <property type="match status" value="1"/>
</dbReference>
<reference evidence="10 11" key="1">
    <citation type="submission" date="2019-05" db="EMBL/GenBank/DDBJ databases">
        <title>Another draft genome of Portunus trituberculatus and its Hox gene families provides insights of decapod evolution.</title>
        <authorList>
            <person name="Jeong J.-H."/>
            <person name="Song I."/>
            <person name="Kim S."/>
            <person name="Choi T."/>
            <person name="Kim D."/>
            <person name="Ryu S."/>
            <person name="Kim W."/>
        </authorList>
    </citation>
    <scope>NUCLEOTIDE SEQUENCE [LARGE SCALE GENOMIC DNA]</scope>
    <source>
        <tissue evidence="10">Muscle</tissue>
    </source>
</reference>
<dbReference type="EMBL" id="VSRR010000774">
    <property type="protein sequence ID" value="MPC19496.1"/>
    <property type="molecule type" value="Genomic_DNA"/>
</dbReference>
<evidence type="ECO:0000256" key="8">
    <source>
        <dbReference type="SAM" id="MobiDB-lite"/>
    </source>
</evidence>
<dbReference type="SUPFAM" id="SSF57667">
    <property type="entry name" value="beta-beta-alpha zinc fingers"/>
    <property type="match status" value="1"/>
</dbReference>
<accession>A0A5B7DEG9</accession>
<dbReference type="GO" id="GO:0000978">
    <property type="term" value="F:RNA polymerase II cis-regulatory region sequence-specific DNA binding"/>
    <property type="evidence" value="ECO:0007669"/>
    <property type="project" value="TreeGrafter"/>
</dbReference>
<protein>
    <submittedName>
        <fullName evidence="10">Zinc finger protein 282</fullName>
    </submittedName>
</protein>
<keyword evidence="2" id="KW-0479">Metal-binding</keyword>
<feature type="domain" description="C2H2-type" evidence="9">
    <location>
        <begin position="136"/>
        <end position="163"/>
    </location>
</feature>
<dbReference type="PROSITE" id="PS00028">
    <property type="entry name" value="ZINC_FINGER_C2H2_1"/>
    <property type="match status" value="2"/>
</dbReference>
<evidence type="ECO:0000256" key="5">
    <source>
        <dbReference type="ARBA" id="ARBA00022833"/>
    </source>
</evidence>
<dbReference type="OrthoDB" id="6371101at2759"/>
<sequence>MPDETRVTVPCRQALSDRRDGTVRARRGLTLHTACGVEGAGTWAGEGAAWLDGATLAPACLPGVRGGCHGVGGQQEGCLKAEASRGAPGSHVVWVWGCSWAWGRAGRGRAGPDAALMGVEGGRMYQRGSYDIRRPHQCSVCGKRFLNTSHLRDHLRLHTGERPFTCHNCGRSFVQRQHLRQHERAAKCTAPVCLTCNQSFANREALTLHMRLHLLPPSPSTPPTMTPTTFPHPQ</sequence>
<name>A0A5B7DEG9_PORTR</name>
<dbReference type="GO" id="GO:0008270">
    <property type="term" value="F:zinc ion binding"/>
    <property type="evidence" value="ECO:0007669"/>
    <property type="project" value="UniProtKB-KW"/>
</dbReference>
<dbReference type="Proteomes" id="UP000324222">
    <property type="component" value="Unassembled WGS sequence"/>
</dbReference>
<dbReference type="PANTHER" id="PTHR23235:SF178">
    <property type="entry name" value="C2H2-TYPE DOMAIN-CONTAINING PROTEIN-RELATED"/>
    <property type="match status" value="1"/>
</dbReference>
<feature type="region of interest" description="Disordered" evidence="8">
    <location>
        <begin position="215"/>
        <end position="234"/>
    </location>
</feature>
<evidence type="ECO:0000313" key="11">
    <source>
        <dbReference type="Proteomes" id="UP000324222"/>
    </source>
</evidence>
<feature type="domain" description="C2H2-type" evidence="9">
    <location>
        <begin position="191"/>
        <end position="213"/>
    </location>
</feature>
<dbReference type="FunFam" id="3.30.160.60:FF:001325">
    <property type="entry name" value="zinc finger protein 200"/>
    <property type="match status" value="1"/>
</dbReference>
<dbReference type="Gene3D" id="3.30.160.60">
    <property type="entry name" value="Classic Zinc Finger"/>
    <property type="match status" value="2"/>
</dbReference>
<dbReference type="PANTHER" id="PTHR23235">
    <property type="entry name" value="KRUEPPEL-LIKE TRANSCRIPTION FACTOR"/>
    <property type="match status" value="1"/>
</dbReference>
<keyword evidence="11" id="KW-1185">Reference proteome</keyword>
<dbReference type="GO" id="GO:0005634">
    <property type="term" value="C:nucleus"/>
    <property type="evidence" value="ECO:0007669"/>
    <property type="project" value="UniProtKB-SubCell"/>
</dbReference>
<dbReference type="InterPro" id="IPR013087">
    <property type="entry name" value="Znf_C2H2_type"/>
</dbReference>
<dbReference type="PROSITE" id="PS50157">
    <property type="entry name" value="ZINC_FINGER_C2H2_2"/>
    <property type="match status" value="3"/>
</dbReference>
<evidence type="ECO:0000256" key="6">
    <source>
        <dbReference type="ARBA" id="ARBA00023242"/>
    </source>
</evidence>
<feature type="compositionally biased region" description="Pro residues" evidence="8">
    <location>
        <begin position="216"/>
        <end position="234"/>
    </location>
</feature>
<comment type="caution">
    <text evidence="10">The sequence shown here is derived from an EMBL/GenBank/DDBJ whole genome shotgun (WGS) entry which is preliminary data.</text>
</comment>
<gene>
    <name evidence="10" type="primary">ZNF282_0</name>
    <name evidence="10" type="ORF">E2C01_012411</name>
</gene>
<dbReference type="AlphaFoldDB" id="A0A5B7DEG9"/>
<keyword evidence="4 7" id="KW-0863">Zinc-finger</keyword>
<keyword evidence="6" id="KW-0539">Nucleus</keyword>
<keyword evidence="5" id="KW-0862">Zinc</keyword>
<evidence type="ECO:0000256" key="1">
    <source>
        <dbReference type="ARBA" id="ARBA00004123"/>
    </source>
</evidence>
<evidence type="ECO:0000256" key="4">
    <source>
        <dbReference type="ARBA" id="ARBA00022771"/>
    </source>
</evidence>
<evidence type="ECO:0000256" key="3">
    <source>
        <dbReference type="ARBA" id="ARBA00022737"/>
    </source>
</evidence>
<dbReference type="GO" id="GO:0000981">
    <property type="term" value="F:DNA-binding transcription factor activity, RNA polymerase II-specific"/>
    <property type="evidence" value="ECO:0007669"/>
    <property type="project" value="TreeGrafter"/>
</dbReference>
<evidence type="ECO:0000256" key="2">
    <source>
        <dbReference type="ARBA" id="ARBA00022723"/>
    </source>
</evidence>
<comment type="subcellular location">
    <subcellularLocation>
        <location evidence="1">Nucleus</location>
    </subcellularLocation>
</comment>
<dbReference type="SMART" id="SM00355">
    <property type="entry name" value="ZnF_C2H2"/>
    <property type="match status" value="3"/>
</dbReference>